<evidence type="ECO:0000256" key="2">
    <source>
        <dbReference type="ARBA" id="ARBA00023289"/>
    </source>
</evidence>
<evidence type="ECO:0000313" key="6">
    <source>
        <dbReference type="EMBL" id="KAF5203146.1"/>
    </source>
</evidence>
<protein>
    <recommendedName>
        <fullName evidence="5">HMA domain-containing protein</fullName>
    </recommendedName>
</protein>
<accession>A0A7J6X081</accession>
<keyword evidence="1" id="KW-0479">Metal-binding</keyword>
<keyword evidence="2" id="KW-0636">Prenylation</keyword>
<feature type="region of interest" description="Disordered" evidence="4">
    <location>
        <begin position="355"/>
        <end position="440"/>
    </location>
</feature>
<comment type="caution">
    <text evidence="6">The sequence shown here is derived from an EMBL/GenBank/DDBJ whole genome shotgun (WGS) entry which is preliminary data.</text>
</comment>
<feature type="domain" description="HMA" evidence="5">
    <location>
        <begin position="232"/>
        <end position="296"/>
    </location>
</feature>
<dbReference type="CDD" id="cd00371">
    <property type="entry name" value="HMA"/>
    <property type="match status" value="1"/>
</dbReference>
<evidence type="ECO:0000259" key="5">
    <source>
        <dbReference type="PROSITE" id="PS50846"/>
    </source>
</evidence>
<feature type="non-terminal residue" evidence="6">
    <location>
        <position position="1"/>
    </location>
</feature>
<dbReference type="OrthoDB" id="689350at2759"/>
<comment type="similarity">
    <text evidence="3">Belongs to the HIPP family.</text>
</comment>
<dbReference type="PANTHER" id="PTHR46195">
    <property type="entry name" value="HEAVY METAL-ASSOCIATED ISOPRENYLATED PLANT PROTEIN 7"/>
    <property type="match status" value="1"/>
</dbReference>
<evidence type="ECO:0000256" key="3">
    <source>
        <dbReference type="ARBA" id="ARBA00024045"/>
    </source>
</evidence>
<dbReference type="Pfam" id="PF00403">
    <property type="entry name" value="HMA"/>
    <property type="match status" value="1"/>
</dbReference>
<feature type="compositionally biased region" description="Basic and acidic residues" evidence="4">
    <location>
        <begin position="355"/>
        <end position="378"/>
    </location>
</feature>
<dbReference type="Gene3D" id="3.30.70.100">
    <property type="match status" value="1"/>
</dbReference>
<dbReference type="PANTHER" id="PTHR46195:SF2">
    <property type="entry name" value="HEAVY METAL-ASSOCIATED ISOPRENYLATED PLANT PROTEIN 7"/>
    <property type="match status" value="1"/>
</dbReference>
<name>A0A7J6X081_THATH</name>
<dbReference type="AlphaFoldDB" id="A0A7J6X081"/>
<dbReference type="PROSITE" id="PS50846">
    <property type="entry name" value="HMA_2"/>
    <property type="match status" value="1"/>
</dbReference>
<sequence>MKEITSSSGVSGNFTAVSPDAEVIRSFRRLRKKFDLLSAEMRDVIHLQDDMGRRGEPQMGINWLNNVSAREGELVDLQKKFIEIRTGGGTNIKACQELNKEVIACLKAVIRLKREANHNVVAHRVADSAILEGSVLHSGDSSSRSFKTVLKHLTQKGTISFSPDDLRSYTDFSTALDVSSSKFADERKYMPVPSERSLQKYEHMSVELPRVDFEMKNQENKDIKPKVKKDEVTTVVLKVYMHCEACAQKIKENLVNMEGVLTADADQEKNLVTVKCAIDPNKLVDRILEKNHKHAVIVKPEPEKKQEKKDVELGTVETKYEGKGAAAIKLKNKDKEKQGLGETRSEGKGSVEIKLKKKVEEIRIPNTEQEKEKNVKAEKKNKKRAVIVKAEPEKKQEEKDVEPGKKKEVKKEEGVDVDTVKSEGKGDAEIKPIKKDEASS</sequence>
<dbReference type="Proteomes" id="UP000554482">
    <property type="component" value="Unassembled WGS sequence"/>
</dbReference>
<dbReference type="GO" id="GO:0046872">
    <property type="term" value="F:metal ion binding"/>
    <property type="evidence" value="ECO:0007669"/>
    <property type="project" value="UniProtKB-KW"/>
</dbReference>
<dbReference type="SUPFAM" id="SSF55008">
    <property type="entry name" value="HMA, heavy metal-associated domain"/>
    <property type="match status" value="1"/>
</dbReference>
<dbReference type="InterPro" id="IPR036163">
    <property type="entry name" value="HMA_dom_sf"/>
</dbReference>
<dbReference type="InterPro" id="IPR044577">
    <property type="entry name" value="HIPP4/7/8/17/18/19"/>
</dbReference>
<reference evidence="6 7" key="1">
    <citation type="submission" date="2020-06" db="EMBL/GenBank/DDBJ databases">
        <title>Transcriptomic and genomic resources for Thalictrum thalictroides and T. hernandezii: Facilitating candidate gene discovery in an emerging model plant lineage.</title>
        <authorList>
            <person name="Arias T."/>
            <person name="Riano-Pachon D.M."/>
            <person name="Di Stilio V.S."/>
        </authorList>
    </citation>
    <scope>NUCLEOTIDE SEQUENCE [LARGE SCALE GENOMIC DNA]</scope>
    <source>
        <strain evidence="7">cv. WT478/WT964</strain>
        <tissue evidence="6">Leaves</tissue>
    </source>
</reference>
<keyword evidence="2" id="KW-0449">Lipoprotein</keyword>
<gene>
    <name evidence="6" type="ORF">FRX31_007267</name>
</gene>
<organism evidence="6 7">
    <name type="scientific">Thalictrum thalictroides</name>
    <name type="common">Rue-anemone</name>
    <name type="synonym">Anemone thalictroides</name>
    <dbReference type="NCBI Taxonomy" id="46969"/>
    <lineage>
        <taxon>Eukaryota</taxon>
        <taxon>Viridiplantae</taxon>
        <taxon>Streptophyta</taxon>
        <taxon>Embryophyta</taxon>
        <taxon>Tracheophyta</taxon>
        <taxon>Spermatophyta</taxon>
        <taxon>Magnoliopsida</taxon>
        <taxon>Ranunculales</taxon>
        <taxon>Ranunculaceae</taxon>
        <taxon>Thalictroideae</taxon>
        <taxon>Thalictrum</taxon>
    </lineage>
</organism>
<evidence type="ECO:0000313" key="7">
    <source>
        <dbReference type="Proteomes" id="UP000554482"/>
    </source>
</evidence>
<proteinExistence type="inferred from homology"/>
<dbReference type="InterPro" id="IPR006121">
    <property type="entry name" value="HMA_dom"/>
</dbReference>
<keyword evidence="7" id="KW-1185">Reference proteome</keyword>
<evidence type="ECO:0000256" key="4">
    <source>
        <dbReference type="SAM" id="MobiDB-lite"/>
    </source>
</evidence>
<dbReference type="EMBL" id="JABWDY010007197">
    <property type="protein sequence ID" value="KAF5203146.1"/>
    <property type="molecule type" value="Genomic_DNA"/>
</dbReference>
<evidence type="ECO:0000256" key="1">
    <source>
        <dbReference type="ARBA" id="ARBA00022723"/>
    </source>
</evidence>
<feature type="compositionally biased region" description="Basic and acidic residues" evidence="4">
    <location>
        <begin position="390"/>
        <end position="440"/>
    </location>
</feature>